<evidence type="ECO:0000259" key="1">
    <source>
        <dbReference type="PROSITE" id="PS51677"/>
    </source>
</evidence>
<dbReference type="InterPro" id="IPR037950">
    <property type="entry name" value="PgdA-like"/>
</dbReference>
<keyword evidence="3" id="KW-1185">Reference proteome</keyword>
<dbReference type="Pfam" id="PF01522">
    <property type="entry name" value="Polysacc_deac_1"/>
    <property type="match status" value="1"/>
</dbReference>
<organism evidence="2 3">
    <name type="scientific">Oleoguttula mirabilis</name>
    <dbReference type="NCBI Taxonomy" id="1507867"/>
    <lineage>
        <taxon>Eukaryota</taxon>
        <taxon>Fungi</taxon>
        <taxon>Dikarya</taxon>
        <taxon>Ascomycota</taxon>
        <taxon>Pezizomycotina</taxon>
        <taxon>Dothideomycetes</taxon>
        <taxon>Dothideomycetidae</taxon>
        <taxon>Mycosphaerellales</taxon>
        <taxon>Teratosphaeriaceae</taxon>
        <taxon>Oleoguttula</taxon>
    </lineage>
</organism>
<dbReference type="SUPFAM" id="SSF51735">
    <property type="entry name" value="NAD(P)-binding Rossmann-fold domains"/>
    <property type="match status" value="1"/>
</dbReference>
<dbReference type="CDD" id="cd05233">
    <property type="entry name" value="SDR_c"/>
    <property type="match status" value="1"/>
</dbReference>
<name>A0AAV9JWB7_9PEZI</name>
<dbReference type="CDD" id="cd10938">
    <property type="entry name" value="CE4_HpPgdA_like"/>
    <property type="match status" value="1"/>
</dbReference>
<reference evidence="2 3" key="1">
    <citation type="submission" date="2021-11" db="EMBL/GenBank/DDBJ databases">
        <title>Black yeast isolated from Biological Soil Crust.</title>
        <authorList>
            <person name="Kurbessoian T."/>
        </authorList>
    </citation>
    <scope>NUCLEOTIDE SEQUENCE [LARGE SCALE GENOMIC DNA]</scope>
    <source>
        <strain evidence="2 3">CCFEE 5522</strain>
    </source>
</reference>
<protein>
    <recommendedName>
        <fullName evidence="1">NodB homology domain-containing protein</fullName>
    </recommendedName>
</protein>
<dbReference type="InterPro" id="IPR002509">
    <property type="entry name" value="NODB_dom"/>
</dbReference>
<dbReference type="EMBL" id="JAVFHQ010000003">
    <property type="protein sequence ID" value="KAK4549890.1"/>
    <property type="molecule type" value="Genomic_DNA"/>
</dbReference>
<dbReference type="GO" id="GO:0016810">
    <property type="term" value="F:hydrolase activity, acting on carbon-nitrogen (but not peptide) bonds"/>
    <property type="evidence" value="ECO:0007669"/>
    <property type="project" value="InterPro"/>
</dbReference>
<dbReference type="SUPFAM" id="SSF88713">
    <property type="entry name" value="Glycoside hydrolase/deacetylase"/>
    <property type="match status" value="1"/>
</dbReference>
<dbReference type="InterPro" id="IPR036291">
    <property type="entry name" value="NAD(P)-bd_dom_sf"/>
</dbReference>
<dbReference type="PRINTS" id="PR00081">
    <property type="entry name" value="GDHRDH"/>
</dbReference>
<dbReference type="PANTHER" id="PTHR47561">
    <property type="entry name" value="POLYSACCHARIDE DEACETYLASE FAMILY PROTEIN (AFU_ORTHOLOGUE AFUA_6G05030)"/>
    <property type="match status" value="1"/>
</dbReference>
<dbReference type="AlphaFoldDB" id="A0AAV9JWB7"/>
<proteinExistence type="predicted"/>
<feature type="domain" description="NodB homology" evidence="1">
    <location>
        <begin position="255"/>
        <end position="514"/>
    </location>
</feature>
<comment type="caution">
    <text evidence="2">The sequence shown here is derived from an EMBL/GenBank/DDBJ whole genome shotgun (WGS) entry which is preliminary data.</text>
</comment>
<evidence type="ECO:0000313" key="2">
    <source>
        <dbReference type="EMBL" id="KAK4549890.1"/>
    </source>
</evidence>
<evidence type="ECO:0000313" key="3">
    <source>
        <dbReference type="Proteomes" id="UP001324427"/>
    </source>
</evidence>
<dbReference type="GO" id="GO:0005975">
    <property type="term" value="P:carbohydrate metabolic process"/>
    <property type="evidence" value="ECO:0007669"/>
    <property type="project" value="InterPro"/>
</dbReference>
<dbReference type="Proteomes" id="UP001324427">
    <property type="component" value="Unassembled WGS sequence"/>
</dbReference>
<dbReference type="PANTHER" id="PTHR47561:SF2">
    <property type="entry name" value="HYPOTHETICAL POLYSACCHARIDE DEACETYLASE (EUROFUNG)"/>
    <property type="match status" value="1"/>
</dbReference>
<dbReference type="InterPro" id="IPR011330">
    <property type="entry name" value="Glyco_hydro/deAcase_b/a-brl"/>
</dbReference>
<dbReference type="Gene3D" id="3.40.50.720">
    <property type="entry name" value="NAD(P)-binding Rossmann-like Domain"/>
    <property type="match status" value="1"/>
</dbReference>
<sequence length="532" mass="59267">MRQAVQRNGPIHILCANAGITNEASHPSIWDLPLETWESVYRVNVRGTFLTIKHFLRAAKLHQERTGIELENLAIVVTGSECGKFGQAGHAEYASGKAGLQYGLVPTVKNEIVRLNSKARINAVAPGWVNTALIGDRLDDPRELYMESQGTVALRKIAEPTDVAKAVAFLASHRAAGHMSGQCLSVDGGMEGRIVWREEEVLAQKPAAQQPALQPSVPQQISKPKPKSTLKIAWSVDFDAVSGWLGTGAHPDNTTTDYSAGYLSALVGVPRLLKLFKKLGVADKVTWCIPGHSIETFPDQTKSIIDSGCEIALHGYAHESASQMTAEQERDVLLKCIQLVEDLTGKRPRGYRAPLYQLKERTISLLQEHDFLWDSSLTHYDSTPYYLPLNPAPITPIDFSPDKKAESWMHPSPDFDKLPKSNLVEIPLNWYGEDATPLQFYPHTANSAGYVDVRVVERMWMDRVEWLRSEIADGDEEIKVFSIVLHPDTSGMAHITGMIERFLTWLVGFGEEVEFLRCEEIAEMYKQRQGQS</sequence>
<dbReference type="Pfam" id="PF13561">
    <property type="entry name" value="adh_short_C2"/>
    <property type="match status" value="1"/>
</dbReference>
<dbReference type="InterPro" id="IPR002347">
    <property type="entry name" value="SDR_fam"/>
</dbReference>
<dbReference type="Gene3D" id="3.20.20.370">
    <property type="entry name" value="Glycoside hydrolase/deacetylase"/>
    <property type="match status" value="1"/>
</dbReference>
<gene>
    <name evidence="2" type="ORF">LTR36_005191</name>
</gene>
<accession>A0AAV9JWB7</accession>
<dbReference type="PROSITE" id="PS51677">
    <property type="entry name" value="NODB"/>
    <property type="match status" value="1"/>
</dbReference>